<dbReference type="PANTHER" id="PTHR42734">
    <property type="entry name" value="METAL TRANSPORT SYSTEM ATP-BINDING PROTEIN TM_0124-RELATED"/>
    <property type="match status" value="1"/>
</dbReference>
<evidence type="ECO:0000256" key="2">
    <source>
        <dbReference type="ARBA" id="ARBA00022448"/>
    </source>
</evidence>
<dbReference type="STRING" id="1407055.NITUZ_120022"/>
<dbReference type="InterPro" id="IPR003593">
    <property type="entry name" value="AAA+_ATPase"/>
</dbReference>
<organism evidence="7 8">
    <name type="scientific">Candidatus Nitrosotenuis uzonensis</name>
    <dbReference type="NCBI Taxonomy" id="1407055"/>
    <lineage>
        <taxon>Archaea</taxon>
        <taxon>Nitrososphaerota</taxon>
        <taxon>Candidatus Nitrosotenuis</taxon>
    </lineage>
</organism>
<reference evidence="7" key="1">
    <citation type="journal article" date="2013" name="PLoS ONE">
        <title>Enrichment and Genome Sequence of the Group I.1a Ammonia-Oxidizing Archaeon ?Ca. Nitrosotenuis uzonensis? Representing a Clade Globally.</title>
        <authorList>
            <person name="Lebedeva E.V."/>
            <person name="Hatzenpichler R."/>
            <person name="Pelletier E."/>
            <person name="Schuster N."/>
            <person name="Hauzmayer S."/>
            <person name="Bulaev A."/>
            <person name="Grigor'eva N.V."/>
            <person name="Galushko A."/>
            <person name="Schmid M."/>
            <person name="Palatinszky M."/>
            <person name="Le Paslier D."/>
            <person name="Daims H."/>
            <person name="Wagner M."/>
        </authorList>
    </citation>
    <scope>NUCLEOTIDE SEQUENCE [LARGE SCALE GENOMIC DNA]</scope>
    <source>
        <strain evidence="7">N4</strain>
    </source>
</reference>
<dbReference type="PROSITE" id="PS50893">
    <property type="entry name" value="ABC_TRANSPORTER_2"/>
    <property type="match status" value="1"/>
</dbReference>
<name>V6AR73_9ARCH</name>
<comment type="similarity">
    <text evidence="1">Belongs to the ABC transporter superfamily.</text>
</comment>
<reference evidence="7" key="2">
    <citation type="submission" date="2013-10" db="EMBL/GenBank/DDBJ databases">
        <authorList>
            <person name="Regsiter A."/>
        </authorList>
    </citation>
    <scope>NUCLEOTIDE SEQUENCE</scope>
    <source>
        <strain evidence="7">N4</strain>
    </source>
</reference>
<dbReference type="Pfam" id="PF00005">
    <property type="entry name" value="ABC_tran"/>
    <property type="match status" value="1"/>
</dbReference>
<proteinExistence type="inferred from homology"/>
<evidence type="ECO:0000313" key="8">
    <source>
        <dbReference type="Proteomes" id="UP000018159"/>
    </source>
</evidence>
<evidence type="ECO:0000256" key="3">
    <source>
        <dbReference type="ARBA" id="ARBA00022741"/>
    </source>
</evidence>
<dbReference type="GO" id="GO:0005524">
    <property type="term" value="F:ATP binding"/>
    <property type="evidence" value="ECO:0007669"/>
    <property type="project" value="UniProtKB-KW"/>
</dbReference>
<keyword evidence="2" id="KW-0813">Transport</keyword>
<dbReference type="Gene3D" id="3.40.50.300">
    <property type="entry name" value="P-loop containing nucleotide triphosphate hydrolases"/>
    <property type="match status" value="1"/>
</dbReference>
<comment type="caution">
    <text evidence="7">The sequence shown here is derived from an EMBL/GenBank/DDBJ whole genome shotgun (WGS) entry which is preliminary data.</text>
</comment>
<evidence type="ECO:0000256" key="4">
    <source>
        <dbReference type="ARBA" id="ARBA00022840"/>
    </source>
</evidence>
<dbReference type="SMART" id="SM00382">
    <property type="entry name" value="AAA"/>
    <property type="match status" value="1"/>
</dbReference>
<dbReference type="RefSeq" id="WP_048194179.1">
    <property type="nucleotide sequence ID" value="NZ_CAJNAQ010000003.1"/>
</dbReference>
<reference evidence="6" key="3">
    <citation type="submission" date="2021-02" db="EMBL/GenBank/DDBJ databases">
        <authorList>
            <person name="Han P."/>
        </authorList>
    </citation>
    <scope>NUCLEOTIDE SEQUENCE</scope>
    <source>
        <strain evidence="6">Candidatus Nitrosotenuis uzonensis 5A</strain>
    </source>
</reference>
<keyword evidence="4 7" id="KW-0067">ATP-binding</keyword>
<dbReference type="SUPFAM" id="SSF52540">
    <property type="entry name" value="P-loop containing nucleoside triphosphate hydrolases"/>
    <property type="match status" value="1"/>
</dbReference>
<evidence type="ECO:0000313" key="7">
    <source>
        <dbReference type="EMBL" id="CDI04918.1"/>
    </source>
</evidence>
<dbReference type="Proteomes" id="UP000018159">
    <property type="component" value="Unassembled WGS sequence"/>
</dbReference>
<dbReference type="GO" id="GO:0016887">
    <property type="term" value="F:ATP hydrolysis activity"/>
    <property type="evidence" value="ECO:0007669"/>
    <property type="project" value="InterPro"/>
</dbReference>
<sequence length="264" mass="29719">MNVLEIDNLSVRYDGHNAVDGINFSVKEGDLLGIVGPNGAGKTTLFRAILGLQNYTGDIKLFGYSGKHYYPLLPLIGYVSQKVNFEQNFPATVKEVVSMGIISEKKLHKGATLLQNCGCCWNRIYKKIEKSDERAIEALKTVGLESLSERRIGELSGGELQRVFIAKALVKDPVLLILDEPVTGVDVETQNKFYNILKKINTENKITIVWSSHDLEAISNLANRVACMNRKLFFHGEKEEFFSNKDLLKTYTESAMQMHMHHHD</sequence>
<feature type="domain" description="ABC transporter" evidence="5">
    <location>
        <begin position="4"/>
        <end position="255"/>
    </location>
</feature>
<gene>
    <name evidence="7" type="primary">zurA</name>
    <name evidence="7" type="ORF">NITUZ_120022</name>
    <name evidence="6" type="ORF">NUZ5A_30025</name>
</gene>
<dbReference type="OrthoDB" id="10909at2157"/>
<accession>V6AR73</accession>
<keyword evidence="8" id="KW-1185">Reference proteome</keyword>
<dbReference type="CDD" id="cd03235">
    <property type="entry name" value="ABC_Metallic_Cations"/>
    <property type="match status" value="1"/>
</dbReference>
<dbReference type="FunFam" id="3.40.50.300:FF:000134">
    <property type="entry name" value="Iron-enterobactin ABC transporter ATP-binding protein"/>
    <property type="match status" value="1"/>
</dbReference>
<evidence type="ECO:0000256" key="1">
    <source>
        <dbReference type="ARBA" id="ARBA00005417"/>
    </source>
</evidence>
<dbReference type="EMBL" id="CAJNAQ010000003">
    <property type="protein sequence ID" value="CAE6491947.1"/>
    <property type="molecule type" value="Genomic_DNA"/>
</dbReference>
<dbReference type="PROSITE" id="PS00211">
    <property type="entry name" value="ABC_TRANSPORTER_1"/>
    <property type="match status" value="1"/>
</dbReference>
<dbReference type="PANTHER" id="PTHR42734:SF17">
    <property type="entry name" value="METAL TRANSPORT SYSTEM ATP-BINDING PROTEIN TM_0124-RELATED"/>
    <property type="match status" value="1"/>
</dbReference>
<evidence type="ECO:0000313" key="6">
    <source>
        <dbReference type="EMBL" id="CAE6491947.1"/>
    </source>
</evidence>
<dbReference type="AlphaFoldDB" id="V6AR73"/>
<dbReference type="InterPro" id="IPR050153">
    <property type="entry name" value="Metal_Ion_Import_ABC"/>
</dbReference>
<protein>
    <submittedName>
        <fullName evidence="6 7">Zinc uptake system ATP-binding protein ZurA</fullName>
    </submittedName>
</protein>
<dbReference type="Proteomes" id="UP000655759">
    <property type="component" value="Unassembled WGS sequence"/>
</dbReference>
<dbReference type="InterPro" id="IPR027417">
    <property type="entry name" value="P-loop_NTPase"/>
</dbReference>
<dbReference type="EMBL" id="CBTY010000004">
    <property type="protein sequence ID" value="CDI04918.1"/>
    <property type="molecule type" value="Genomic_DNA"/>
</dbReference>
<keyword evidence="3" id="KW-0547">Nucleotide-binding</keyword>
<dbReference type="InterPro" id="IPR003439">
    <property type="entry name" value="ABC_transporter-like_ATP-bd"/>
</dbReference>
<dbReference type="InterPro" id="IPR017871">
    <property type="entry name" value="ABC_transporter-like_CS"/>
</dbReference>
<evidence type="ECO:0000259" key="5">
    <source>
        <dbReference type="PROSITE" id="PS50893"/>
    </source>
</evidence>